<reference evidence="1 2" key="1">
    <citation type="submission" date="2020-08" db="EMBL/GenBank/DDBJ databases">
        <title>A Genomic Blueprint of the Chicken Gut Microbiome.</title>
        <authorList>
            <person name="Gilroy R."/>
            <person name="Ravi A."/>
            <person name="Getino M."/>
            <person name="Pursley I."/>
            <person name="Horton D.L."/>
            <person name="Alikhan N.-F."/>
            <person name="Baker D."/>
            <person name="Gharbi K."/>
            <person name="Hall N."/>
            <person name="Watson M."/>
            <person name="Adriaenssens E.M."/>
            <person name="Foster-Nyarko E."/>
            <person name="Jarju S."/>
            <person name="Secka A."/>
            <person name="Antonio M."/>
            <person name="Oren A."/>
            <person name="Chaudhuri R."/>
            <person name="La Ragione R.M."/>
            <person name="Hildebrand F."/>
            <person name="Pallen M.J."/>
        </authorList>
    </citation>
    <scope>NUCLEOTIDE SEQUENCE [LARGE SCALE GENOMIC DNA]</scope>
    <source>
        <strain evidence="1 2">Sa1YVA6</strain>
    </source>
</reference>
<sequence>MRKWLFIILALLGIALLFVPFDRSLTFYETRTEKPVPFYLPLKNEDVFHLIFTHSIHLTDVKESYQALPTDEFQLLSMEYSDVAIGMPSYAEEGQTLHYENGIYKLKYTDAKLKEFTLHIGDVDYKLNLQHKGRIIPLKELLIPGKSYLVKLKSLSLYDKMKGVELDD</sequence>
<evidence type="ECO:0000313" key="1">
    <source>
        <dbReference type="EMBL" id="MBD8034109.1"/>
    </source>
</evidence>
<evidence type="ECO:0000313" key="2">
    <source>
        <dbReference type="Proteomes" id="UP000600565"/>
    </source>
</evidence>
<proteinExistence type="predicted"/>
<keyword evidence="2" id="KW-1185">Reference proteome</keyword>
<dbReference type="InterPro" id="IPR015001">
    <property type="entry name" value="DUF1850"/>
</dbReference>
<comment type="caution">
    <text evidence="1">The sequence shown here is derived from an EMBL/GenBank/DDBJ whole genome shotgun (WGS) entry which is preliminary data.</text>
</comment>
<dbReference type="EMBL" id="JACSPW010000013">
    <property type="protein sequence ID" value="MBD8034109.1"/>
    <property type="molecule type" value="Genomic_DNA"/>
</dbReference>
<accession>A0ABR8XQ70</accession>
<name>A0ABR8XQ70_9BACL</name>
<organism evidence="1 2">
    <name type="scientific">Solibacillus merdavium</name>
    <dbReference type="NCBI Taxonomy" id="2762218"/>
    <lineage>
        <taxon>Bacteria</taxon>
        <taxon>Bacillati</taxon>
        <taxon>Bacillota</taxon>
        <taxon>Bacilli</taxon>
        <taxon>Bacillales</taxon>
        <taxon>Caryophanaceae</taxon>
        <taxon>Solibacillus</taxon>
    </lineage>
</organism>
<dbReference type="Proteomes" id="UP000600565">
    <property type="component" value="Unassembled WGS sequence"/>
</dbReference>
<gene>
    <name evidence="1" type="ORF">H9632_13645</name>
</gene>
<dbReference type="RefSeq" id="WP_191704614.1">
    <property type="nucleotide sequence ID" value="NZ_JACSPW010000013.1"/>
</dbReference>
<protein>
    <submittedName>
        <fullName evidence="1">DUF1850 domain-containing protein</fullName>
    </submittedName>
</protein>
<dbReference type="Pfam" id="PF08905">
    <property type="entry name" value="DUF1850"/>
    <property type="match status" value="1"/>
</dbReference>